<dbReference type="EMBL" id="LT630450">
    <property type="protein sequence ID" value="SFV73992.1"/>
    <property type="molecule type" value="Genomic_DNA"/>
</dbReference>
<dbReference type="Proteomes" id="UP000186323">
    <property type="component" value="Chromosome I"/>
</dbReference>
<accession>A0A1K1LH20</accession>
<keyword evidence="2" id="KW-1185">Reference proteome</keyword>
<sequence>MQGSLAGKKDKDIQGTLLQEREKKAKKFCHYDEKRPSIQEGCSAKRRKTSWNRHRFFLFMPVMEWLSCKRTL</sequence>
<evidence type="ECO:0000313" key="2">
    <source>
        <dbReference type="Proteomes" id="UP000186323"/>
    </source>
</evidence>
<evidence type="ECO:0000313" key="1">
    <source>
        <dbReference type="EMBL" id="SFV73992.1"/>
    </source>
</evidence>
<protein>
    <submittedName>
        <fullName evidence="1">Uncharacterized protein</fullName>
    </submittedName>
</protein>
<organism evidence="1 2">
    <name type="scientific">Desulfovibrio piger</name>
    <dbReference type="NCBI Taxonomy" id="901"/>
    <lineage>
        <taxon>Bacteria</taxon>
        <taxon>Pseudomonadati</taxon>
        <taxon>Thermodesulfobacteriota</taxon>
        <taxon>Desulfovibrionia</taxon>
        <taxon>Desulfovibrionales</taxon>
        <taxon>Desulfovibrionaceae</taxon>
        <taxon>Desulfovibrio</taxon>
    </lineage>
</organism>
<dbReference type="AlphaFoldDB" id="A0A1K1LH20"/>
<name>A0A1K1LH20_9BACT</name>
<dbReference type="KEGG" id="dpg:DESPIGER_2170"/>
<reference evidence="2" key="1">
    <citation type="submission" date="2016-10" db="EMBL/GenBank/DDBJ databases">
        <authorList>
            <person name="Wegmann U."/>
        </authorList>
    </citation>
    <scope>NUCLEOTIDE SEQUENCE [LARGE SCALE GENOMIC DNA]</scope>
</reference>
<proteinExistence type="predicted"/>
<gene>
    <name evidence="1" type="ORF">DESPIGER_2170</name>
</gene>